<dbReference type="AlphaFoldDB" id="A0A375JF04"/>
<dbReference type="GO" id="GO:0004803">
    <property type="term" value="F:transposase activity"/>
    <property type="evidence" value="ECO:0007669"/>
    <property type="project" value="TreeGrafter"/>
</dbReference>
<name>A0A375JF04_9BURK</name>
<dbReference type="GO" id="GO:0032196">
    <property type="term" value="P:transposition"/>
    <property type="evidence" value="ECO:0007669"/>
    <property type="project" value="TreeGrafter"/>
</dbReference>
<proteinExistence type="predicted"/>
<dbReference type="GO" id="GO:0005829">
    <property type="term" value="C:cytosol"/>
    <property type="evidence" value="ECO:0007669"/>
    <property type="project" value="TreeGrafter"/>
</dbReference>
<protein>
    <submittedName>
        <fullName evidence="1">Transposase</fullName>
    </submittedName>
</protein>
<reference evidence="1 2" key="1">
    <citation type="submission" date="2018-01" db="EMBL/GenBank/DDBJ databases">
        <authorList>
            <person name="Gaut B.S."/>
            <person name="Morton B.R."/>
            <person name="Clegg M.T."/>
            <person name="Duvall M.R."/>
        </authorList>
    </citation>
    <scope>NUCLEOTIDE SEQUENCE [LARGE SCALE GENOMIC DNA]</scope>
    <source>
        <strain evidence="1">Cupriavidus taiwanensis cmp 52</strain>
    </source>
</reference>
<dbReference type="InterPro" id="IPR051917">
    <property type="entry name" value="Transposase-Integrase"/>
</dbReference>
<gene>
    <name evidence="1" type="ORF">CBM2634_U240004</name>
</gene>
<dbReference type="PANTHER" id="PTHR10948">
    <property type="entry name" value="TRANSPOSASE"/>
    <property type="match status" value="1"/>
</dbReference>
<dbReference type="PANTHER" id="PTHR10948:SF23">
    <property type="entry name" value="TRANSPOSASE INSI FOR INSERTION SEQUENCE ELEMENT IS30A-RELATED"/>
    <property type="match status" value="1"/>
</dbReference>
<evidence type="ECO:0000313" key="2">
    <source>
        <dbReference type="Proteomes" id="UP000256805"/>
    </source>
</evidence>
<dbReference type="NCBIfam" id="NF033563">
    <property type="entry name" value="transpos_IS30"/>
    <property type="match status" value="1"/>
</dbReference>
<evidence type="ECO:0000313" key="1">
    <source>
        <dbReference type="EMBL" id="SPS02720.1"/>
    </source>
</evidence>
<dbReference type="InterPro" id="IPR053392">
    <property type="entry name" value="Transposase_IS30-like"/>
</dbReference>
<dbReference type="Proteomes" id="UP000256805">
    <property type="component" value="Unassembled WGS sequence"/>
</dbReference>
<organism evidence="1 2">
    <name type="scientific">Cupriavidus taiwanensis</name>
    <dbReference type="NCBI Taxonomy" id="164546"/>
    <lineage>
        <taxon>Bacteria</taxon>
        <taxon>Pseudomonadati</taxon>
        <taxon>Pseudomonadota</taxon>
        <taxon>Betaproteobacteria</taxon>
        <taxon>Burkholderiales</taxon>
        <taxon>Burkholderiaceae</taxon>
        <taxon>Cupriavidus</taxon>
    </lineage>
</organism>
<sequence>MPNATAASALAGFTAKLQSLVAPLRQTLTYDQGGEMARHGELSATTGVRVYFCEKTNGLLRQYLPKGTDLSVHSQEDLDAIADSFKTRPRKTLTATTHYKSSPRSGSS</sequence>
<dbReference type="EMBL" id="OVTA01000088">
    <property type="protein sequence ID" value="SPS02720.1"/>
    <property type="molecule type" value="Genomic_DNA"/>
</dbReference>
<accession>A0A375JF04</accession>